<evidence type="ECO:0000256" key="1">
    <source>
        <dbReference type="SAM" id="SignalP"/>
    </source>
</evidence>
<accession>A0A9X1KYB0</accession>
<feature type="chain" id="PRO_5040988856" evidence="1">
    <location>
        <begin position="20"/>
        <end position="1439"/>
    </location>
</feature>
<feature type="domain" description="Secretion system C-terminal sorting" evidence="2">
    <location>
        <begin position="1366"/>
        <end position="1437"/>
    </location>
</feature>
<dbReference type="NCBIfam" id="TIGR04183">
    <property type="entry name" value="Por_Secre_tail"/>
    <property type="match status" value="1"/>
</dbReference>
<evidence type="ECO:0000313" key="3">
    <source>
        <dbReference type="EMBL" id="MCA6073411.1"/>
    </source>
</evidence>
<dbReference type="Proteomes" id="UP001139409">
    <property type="component" value="Unassembled WGS sequence"/>
</dbReference>
<keyword evidence="4" id="KW-1185">Reference proteome</keyword>
<gene>
    <name evidence="3" type="ORF">LDX50_00940</name>
</gene>
<proteinExistence type="predicted"/>
<comment type="caution">
    <text evidence="3">The sequence shown here is derived from an EMBL/GenBank/DDBJ whole genome shotgun (WGS) entry which is preliminary data.</text>
</comment>
<evidence type="ECO:0000313" key="4">
    <source>
        <dbReference type="Proteomes" id="UP001139409"/>
    </source>
</evidence>
<feature type="signal peptide" evidence="1">
    <location>
        <begin position="1"/>
        <end position="19"/>
    </location>
</feature>
<reference evidence="3" key="1">
    <citation type="submission" date="2021-09" db="EMBL/GenBank/DDBJ databases">
        <title>Fulvivirga sp. isolated from coastal sediment.</title>
        <authorList>
            <person name="Yu H."/>
        </authorList>
    </citation>
    <scope>NUCLEOTIDE SEQUENCE</scope>
    <source>
        <strain evidence="3">1062</strain>
    </source>
</reference>
<dbReference type="EMBL" id="JAIXNE010000001">
    <property type="protein sequence ID" value="MCA6073411.1"/>
    <property type="molecule type" value="Genomic_DNA"/>
</dbReference>
<dbReference type="RefSeq" id="WP_225696529.1">
    <property type="nucleotide sequence ID" value="NZ_JAIXNE010000001.1"/>
</dbReference>
<sequence>MKHFLLIVAAGLISFSAVAQNNFRSRQDGDWEDSNTWEEFNGTSWQNTANVPDVAAGNILIESFTTVTINADITLDELLVGEDASLIVAAGITVTLADGAGTDLEVTIGNGTTIFDGFFSIEPGAKMVNQGSVISSSLNFSVQGEYEHAQDGGSVPEIGWSSGSTLKFTGIQNNAPANVTGPFYNFIWDNASQASDITLTENISVISHDLIIENTNGQILELYGGGTALTLGIGNDFITKPGTSVIISSNASFDVTLSGMLLNEGTLNISGPTGNASLHVSGDITSTGVLTSATSSILEFEGTDQVADITTTSGEINYQVADGTALYLNESILSGIGSFTTGTNVDLYLGSLDANGALQLGSGGNIQVPGASRTYGNGTQIIYAGSVRQYVGDGHPAAVPMIIENPQGVELVSDVTLDNALSLSGGALYLNSNSLSLSGTLSAAGGFYIYPTANASIYLTGNGDMGNFPFPPTPQTINNFELDRTGPGGVDLVTDLTVKGNLTLGDGTLDISGYALEIEGDIISGSGDIRTNLLSDIIITGSGAFGGIPFADATNQLKSFTLARSGATYAPGADLVIFELLELRNGTFDNASDRILLLNQSDVIRHSNALLTGVHPRLFSGNYNLTYRGGSITAGPELPGAGIDELGDLTIEGGPVTIANDLIINGDVSLVSGGIFAPGVNFIMRGASWDQDLGTFSNDNGQVTFESVTAVTATDAATFNNVLLTAGSDVTFDNIRLSGDLDINAAAAVQFNNALQLSGTAIQNLNVQGASIKDILLNKTGGEVNITSVLNLTGKMSFIFAAVINTNDNLIVKAGTDALNGGSIQIIPPGSSINGSVTVERFQGGTTPTGIDVYLGSAVSDADIAQLQDDFDVYGTFTGASPGPSTPSLFFYDETQSGDQFTGFTAYPTTSNAELLNVGTGYKALVKGNGDMVIDVTGTLNQGQIAIPVSLTDTGMPGADGWNLVANPYPAPIGWDQLGGWDKASVNNMIVLEMDGRFLYWNGTGAGNSSRTVITNGVIPAGHTFWVQASQSGNLIIEESAKIDPASPPVFADPSDQLIITLENGAEFDETVVAVWPDATNGFDAGLDAVKLDNQGFDLSTKADDGTPLALNYIEPFGCQAQIDIQLNDMVNGTYTISFSELTSFTYPYDITLRDNFLSTDIDVRSQNSYDFTVDELNAATFTDRFQLIFSIDLAVLVNTAIDLQSNDFVCPDTDATVIMNTTQPGITYQAYLNGQPYGSTFTGTGQTNIIDIPSADLQATNTFKISATAPACGAEIDLLETITITRTVVTPQIVQSNNELISNYPVGNEWSFGGTVISTADRITPTEEGIYTLTVTQNGCQASTTLDFNIVASVDEEFSNAIAIAPNPATDHIKVYLPDEAGSDVQYEFITLTGSLVKSGQISLSDPVIDLSNVQVGVYILRIVTRERTGVKRVLVSQ</sequence>
<dbReference type="Pfam" id="PF18962">
    <property type="entry name" value="Por_Secre_tail"/>
    <property type="match status" value="1"/>
</dbReference>
<organism evidence="3 4">
    <name type="scientific">Fulvivirga sedimenti</name>
    <dbReference type="NCBI Taxonomy" id="2879465"/>
    <lineage>
        <taxon>Bacteria</taxon>
        <taxon>Pseudomonadati</taxon>
        <taxon>Bacteroidota</taxon>
        <taxon>Cytophagia</taxon>
        <taxon>Cytophagales</taxon>
        <taxon>Fulvivirgaceae</taxon>
        <taxon>Fulvivirga</taxon>
    </lineage>
</organism>
<keyword evidence="1" id="KW-0732">Signal</keyword>
<dbReference type="InterPro" id="IPR026444">
    <property type="entry name" value="Secre_tail"/>
</dbReference>
<evidence type="ECO:0000259" key="2">
    <source>
        <dbReference type="Pfam" id="PF18962"/>
    </source>
</evidence>
<name>A0A9X1KYB0_9BACT</name>
<protein>
    <submittedName>
        <fullName evidence="3">T9SS type A sorting domain-containing protein</fullName>
    </submittedName>
</protein>